<keyword evidence="4" id="KW-0808">Transferase</keyword>
<dbReference type="PANTHER" id="PTHR34216:SF3">
    <property type="entry name" value="POLY-BETA-1,6-N-ACETYL-D-GLUCOSAMINE N-DEACETYLASE"/>
    <property type="match status" value="1"/>
</dbReference>
<evidence type="ECO:0000259" key="3">
    <source>
        <dbReference type="PROSITE" id="PS51677"/>
    </source>
</evidence>
<dbReference type="InterPro" id="IPR002509">
    <property type="entry name" value="NODB_dom"/>
</dbReference>
<dbReference type="GO" id="GO:0005576">
    <property type="term" value="C:extracellular region"/>
    <property type="evidence" value="ECO:0007669"/>
    <property type="project" value="UniProtKB-SubCell"/>
</dbReference>
<comment type="caution">
    <text evidence="4">The sequence shown here is derived from an EMBL/GenBank/DDBJ whole genome shotgun (WGS) entry which is preliminary data.</text>
</comment>
<dbReference type="STRING" id="1123367.GCA_000621305_02026"/>
<dbReference type="GO" id="GO:0016810">
    <property type="term" value="F:hydrolase activity, acting on carbon-nitrogen (but not peptide) bonds"/>
    <property type="evidence" value="ECO:0007669"/>
    <property type="project" value="InterPro"/>
</dbReference>
<dbReference type="InterPro" id="IPR051398">
    <property type="entry name" value="Polysacch_Deacetylase"/>
</dbReference>
<dbReference type="Proteomes" id="UP000013232">
    <property type="component" value="Unassembled WGS sequence"/>
</dbReference>
<dbReference type="PANTHER" id="PTHR34216">
    <property type="match status" value="1"/>
</dbReference>
<organism evidence="4 5">
    <name type="scientific">Thauera linaloolentis (strain DSM 12138 / JCM 21573 / CCUG 41526 / CIP 105981 / IAM 15112 / NBRC 102519 / 47Lol)</name>
    <dbReference type="NCBI Taxonomy" id="1123367"/>
    <lineage>
        <taxon>Bacteria</taxon>
        <taxon>Pseudomonadati</taxon>
        <taxon>Pseudomonadota</taxon>
        <taxon>Betaproteobacteria</taxon>
        <taxon>Rhodocyclales</taxon>
        <taxon>Zoogloeaceae</taxon>
        <taxon>Thauera</taxon>
    </lineage>
</organism>
<dbReference type="EMBL" id="AMXE01000001">
    <property type="protein sequence ID" value="ENO90594.1"/>
    <property type="molecule type" value="Genomic_DNA"/>
</dbReference>
<dbReference type="RefSeq" id="WP_004332292.1">
    <property type="nucleotide sequence ID" value="NZ_AMXE01000001.1"/>
</dbReference>
<evidence type="ECO:0000256" key="1">
    <source>
        <dbReference type="ARBA" id="ARBA00004613"/>
    </source>
</evidence>
<gene>
    <name evidence="4" type="ORF">C666_00170</name>
</gene>
<dbReference type="eggNOG" id="COG0726">
    <property type="taxonomic scope" value="Bacteria"/>
</dbReference>
<dbReference type="GO" id="GO:0005975">
    <property type="term" value="P:carbohydrate metabolic process"/>
    <property type="evidence" value="ECO:0007669"/>
    <property type="project" value="InterPro"/>
</dbReference>
<accession>N6ZEJ5</accession>
<dbReference type="PROSITE" id="PS51677">
    <property type="entry name" value="NODB"/>
    <property type="match status" value="1"/>
</dbReference>
<dbReference type="OrthoDB" id="9814639at2"/>
<reference evidence="4 5" key="1">
    <citation type="submission" date="2012-09" db="EMBL/GenBank/DDBJ databases">
        <title>Draft Genome Sequences of 6 Strains from Genus Thauera.</title>
        <authorList>
            <person name="Liu B."/>
            <person name="Shapleigh J.P."/>
            <person name="Frostegard A.H."/>
        </authorList>
    </citation>
    <scope>NUCLEOTIDE SEQUENCE [LARGE SCALE GENOMIC DNA]</scope>
    <source>
        <strain evidence="5">47Lol / DSM 12138</strain>
    </source>
</reference>
<name>N6ZEJ5_THAL4</name>
<dbReference type="CDD" id="cd10918">
    <property type="entry name" value="CE4_NodB_like_5s_6s"/>
    <property type="match status" value="1"/>
</dbReference>
<evidence type="ECO:0000256" key="2">
    <source>
        <dbReference type="ARBA" id="ARBA00022729"/>
    </source>
</evidence>
<keyword evidence="5" id="KW-1185">Reference proteome</keyword>
<protein>
    <submittedName>
        <fullName evidence="4">Glycosyl transferase polysaccharide deacetylase</fullName>
    </submittedName>
</protein>
<comment type="subcellular location">
    <subcellularLocation>
        <location evidence="1">Secreted</location>
    </subcellularLocation>
</comment>
<dbReference type="SUPFAM" id="SSF88713">
    <property type="entry name" value="Glycoside hydrolase/deacetylase"/>
    <property type="match status" value="1"/>
</dbReference>
<dbReference type="Gene3D" id="3.20.20.370">
    <property type="entry name" value="Glycoside hydrolase/deacetylase"/>
    <property type="match status" value="1"/>
</dbReference>
<dbReference type="GO" id="GO:0016740">
    <property type="term" value="F:transferase activity"/>
    <property type="evidence" value="ECO:0007669"/>
    <property type="project" value="UniProtKB-KW"/>
</dbReference>
<dbReference type="InterPro" id="IPR011330">
    <property type="entry name" value="Glyco_hydro/deAcase_b/a-brl"/>
</dbReference>
<dbReference type="Pfam" id="PF01522">
    <property type="entry name" value="Polysacc_deac_1"/>
    <property type="match status" value="2"/>
</dbReference>
<proteinExistence type="predicted"/>
<sequence length="316" mass="34932">MLIRTVLSAVSPAGRRARLSILIFHRVLTEPDPLFPGEVDRQRFDELMRWVAGWFNVLPLDEAVGRLERGELPARAAAITFDDGYADNWLNAVPILQQHGLHATFFIATGFLDGGRMWNDTLIESVRHAAVQQIDLSWLGLGLRPLVSVADKRAVLEASIPAIKHMPATQRAESVAYVAEACKAALPDDLMLTSAQLRELRAAGMGVGAHTVSHPILARLDASSACREMAESRDILQGLLNERIGLFAYPNGKPGQDYLPEHVEMARSIGFDAAVSTHWGTSSMGADMFQLRRFTPWDQRRSRFGMRLVRNAASRG</sequence>
<dbReference type="AlphaFoldDB" id="N6ZEJ5"/>
<keyword evidence="2" id="KW-0732">Signal</keyword>
<evidence type="ECO:0000313" key="4">
    <source>
        <dbReference type="EMBL" id="ENO90594.1"/>
    </source>
</evidence>
<evidence type="ECO:0000313" key="5">
    <source>
        <dbReference type="Proteomes" id="UP000013232"/>
    </source>
</evidence>
<feature type="domain" description="NodB homology" evidence="3">
    <location>
        <begin position="75"/>
        <end position="316"/>
    </location>
</feature>